<dbReference type="GO" id="GO:0005737">
    <property type="term" value="C:cytoplasm"/>
    <property type="evidence" value="ECO:0007669"/>
    <property type="project" value="TreeGrafter"/>
</dbReference>
<dbReference type="PANTHER" id="PTHR30001">
    <property type="entry name" value="RIBONUCLEASE"/>
    <property type="match status" value="1"/>
</dbReference>
<dbReference type="GO" id="GO:0006364">
    <property type="term" value="P:rRNA processing"/>
    <property type="evidence" value="ECO:0007669"/>
    <property type="project" value="TreeGrafter"/>
</dbReference>
<dbReference type="InterPro" id="IPR012340">
    <property type="entry name" value="NA-bd_OB-fold"/>
</dbReference>
<dbReference type="AlphaFoldDB" id="I5AQW5"/>
<dbReference type="Proteomes" id="UP000005753">
    <property type="component" value="Chromosome"/>
</dbReference>
<dbReference type="HOGENOM" id="CLU_003468_5_3_9"/>
<reference evidence="7 8" key="1">
    <citation type="submission" date="2010-08" db="EMBL/GenBank/DDBJ databases">
        <authorList>
            <consortium name="US DOE Joint Genome Institute (JGI-PGF)"/>
            <person name="Lucas S."/>
            <person name="Copeland A."/>
            <person name="Lapidus A."/>
            <person name="Cheng J.-F."/>
            <person name="Bruce D."/>
            <person name="Goodwin L."/>
            <person name="Pitluck S."/>
            <person name="Land M.L."/>
            <person name="Hauser L."/>
            <person name="Chang Y.-J."/>
            <person name="Anderson I.J."/>
            <person name="Johnson E."/>
            <person name="Mulhopadhyay B."/>
            <person name="Kyrpides N."/>
            <person name="Woyke T.J."/>
        </authorList>
    </citation>
    <scope>NUCLEOTIDE SEQUENCE [LARGE SCALE GENOMIC DNA]</scope>
    <source>
        <strain evidence="7 8">6</strain>
    </source>
</reference>
<gene>
    <name evidence="7" type="ORF">EubceDRAFT1_0328</name>
</gene>
<dbReference type="Pfam" id="PF10150">
    <property type="entry name" value="RNase_E_G"/>
    <property type="match status" value="1"/>
</dbReference>
<dbReference type="InterPro" id="IPR004659">
    <property type="entry name" value="RNase_E/G"/>
</dbReference>
<evidence type="ECO:0000313" key="8">
    <source>
        <dbReference type="Proteomes" id="UP000005753"/>
    </source>
</evidence>
<evidence type="ECO:0000256" key="5">
    <source>
        <dbReference type="ARBA" id="ARBA00022884"/>
    </source>
</evidence>
<protein>
    <submittedName>
        <fullName evidence="7">Ribonuclease G and E</fullName>
    </submittedName>
</protein>
<evidence type="ECO:0000313" key="7">
    <source>
        <dbReference type="EMBL" id="EIM56188.1"/>
    </source>
</evidence>
<dbReference type="Gene3D" id="2.40.50.140">
    <property type="entry name" value="Nucleic acid-binding proteins"/>
    <property type="match status" value="1"/>
</dbReference>
<sequence>MEQKIVIAAFPAEGKETVATVLYEDGKPAEFCLTPAGQRPVLGNVYVGRVEKIQKSLSAAFVRFHEDSNGFLPLTGEELSTLHEGNSVIVQVEKEALKQKLPRLTTNINLAGRWLVFTSGRPTMNFSKKLHEEDRSRLKALLKPMYDATFGVIIRTNAAQAGEKELEEEWKQLAGKMEYITTYGPSRTTGTCLYREDPEWIRMIRQCSFLHLNRIVTDLPEIHAETQDFLHRVDPDHRVKCELYKDDMVELFRIYNLTTLFTELTSKRVWLKSGGFLVIEQTEAFCAIDVNTGRYSGNKDYRSMVRMTNAEAAEESARQIRLRQLSGTILIDFINMKDPEDRKELIELMQDFVKRDVVSTKVVDLTALDIMEVTRRKVRRSLAEQHSALTT</sequence>
<dbReference type="STRING" id="633697.EubceDRAFT1_0328"/>
<dbReference type="CDD" id="cd04453">
    <property type="entry name" value="S1_RNase_E"/>
    <property type="match status" value="1"/>
</dbReference>
<accession>I5AQW5</accession>
<organism evidence="7 8">
    <name type="scientific">Eubacterium cellulosolvens (strain ATCC 43171 / JCM 9499 / 6)</name>
    <name type="common">Cillobacterium cellulosolvens</name>
    <dbReference type="NCBI Taxonomy" id="633697"/>
    <lineage>
        <taxon>Bacteria</taxon>
        <taxon>Bacillati</taxon>
        <taxon>Bacillota</taxon>
        <taxon>Clostridia</taxon>
        <taxon>Eubacteriales</taxon>
        <taxon>Eubacteriaceae</taxon>
        <taxon>Eubacterium</taxon>
    </lineage>
</organism>
<dbReference type="eggNOG" id="COG1530">
    <property type="taxonomic scope" value="Bacteria"/>
</dbReference>
<evidence type="ECO:0000259" key="6">
    <source>
        <dbReference type="Pfam" id="PF10150"/>
    </source>
</evidence>
<keyword evidence="8" id="KW-1185">Reference proteome</keyword>
<reference evidence="7 8" key="2">
    <citation type="submission" date="2012-02" db="EMBL/GenBank/DDBJ databases">
        <title>Improved High-Quality Draft sequence of Eubacterium cellulosolvens 6.</title>
        <authorList>
            <consortium name="US DOE Joint Genome Institute"/>
            <person name="Lucas S."/>
            <person name="Han J."/>
            <person name="Lapidus A."/>
            <person name="Cheng J.-F."/>
            <person name="Goodwin L."/>
            <person name="Pitluck S."/>
            <person name="Peters L."/>
            <person name="Mikhailova N."/>
            <person name="Gu W."/>
            <person name="Detter J.C."/>
            <person name="Han C."/>
            <person name="Tapia R."/>
            <person name="Land M."/>
            <person name="Hauser L."/>
            <person name="Kyrpides N."/>
            <person name="Ivanova N."/>
            <person name="Pagani I."/>
            <person name="Johnson E."/>
            <person name="Mukhopadhyay B."/>
            <person name="Anderson I."/>
            <person name="Woyke T."/>
        </authorList>
    </citation>
    <scope>NUCLEOTIDE SEQUENCE [LARGE SCALE GENOMIC DNA]</scope>
    <source>
        <strain evidence="7 8">6</strain>
    </source>
</reference>
<dbReference type="EMBL" id="CM001487">
    <property type="protein sequence ID" value="EIM56188.1"/>
    <property type="molecule type" value="Genomic_DNA"/>
</dbReference>
<proteinExistence type="predicted"/>
<evidence type="ECO:0000256" key="2">
    <source>
        <dbReference type="ARBA" id="ARBA00022723"/>
    </source>
</evidence>
<dbReference type="GO" id="GO:0004540">
    <property type="term" value="F:RNA nuclease activity"/>
    <property type="evidence" value="ECO:0007669"/>
    <property type="project" value="InterPro"/>
</dbReference>
<dbReference type="GO" id="GO:0016787">
    <property type="term" value="F:hydrolase activity"/>
    <property type="evidence" value="ECO:0007669"/>
    <property type="project" value="UniProtKB-KW"/>
</dbReference>
<feature type="domain" description="RNA-binding protein AU-1/Ribonuclease E/G" evidence="6">
    <location>
        <begin position="110"/>
        <end position="378"/>
    </location>
</feature>
<evidence type="ECO:0000256" key="4">
    <source>
        <dbReference type="ARBA" id="ARBA00022842"/>
    </source>
</evidence>
<dbReference type="OrthoDB" id="9804278at2"/>
<evidence type="ECO:0000256" key="1">
    <source>
        <dbReference type="ARBA" id="ARBA00001946"/>
    </source>
</evidence>
<keyword evidence="5" id="KW-0694">RNA-binding</keyword>
<keyword evidence="3" id="KW-0378">Hydrolase</keyword>
<keyword evidence="4" id="KW-0460">Magnesium</keyword>
<dbReference type="SUPFAM" id="SSF50249">
    <property type="entry name" value="Nucleic acid-binding proteins"/>
    <property type="match status" value="1"/>
</dbReference>
<comment type="cofactor">
    <cofactor evidence="1">
        <name>Mg(2+)</name>
        <dbReference type="ChEBI" id="CHEBI:18420"/>
    </cofactor>
</comment>
<dbReference type="GO" id="GO:0046872">
    <property type="term" value="F:metal ion binding"/>
    <property type="evidence" value="ECO:0007669"/>
    <property type="project" value="UniProtKB-KW"/>
</dbReference>
<dbReference type="InterPro" id="IPR019307">
    <property type="entry name" value="RNA-bd_AU-1/RNase_E/G"/>
</dbReference>
<dbReference type="GO" id="GO:0003723">
    <property type="term" value="F:RNA binding"/>
    <property type="evidence" value="ECO:0007669"/>
    <property type="project" value="UniProtKB-KW"/>
</dbReference>
<dbReference type="PANTHER" id="PTHR30001:SF0">
    <property type="entry name" value="RIBONUCLEASE G"/>
    <property type="match status" value="1"/>
</dbReference>
<name>I5AQW5_EUBC6</name>
<keyword evidence="2" id="KW-0479">Metal-binding</keyword>
<evidence type="ECO:0000256" key="3">
    <source>
        <dbReference type="ARBA" id="ARBA00022801"/>
    </source>
</evidence>